<evidence type="ECO:0000259" key="1">
    <source>
        <dbReference type="SMART" id="SM00347"/>
    </source>
</evidence>
<evidence type="ECO:0000313" key="3">
    <source>
        <dbReference type="Proteomes" id="UP000233766"/>
    </source>
</evidence>
<dbReference type="Pfam" id="PF01047">
    <property type="entry name" value="MarR"/>
    <property type="match status" value="1"/>
</dbReference>
<proteinExistence type="predicted"/>
<sequence length="162" mass="18142">MIEDFDSVERRAWSAVVTLSMRIPSALDSRLQREFGVTHFEYRVMALLYEAPAHRMRLSTLAARGHGSISRLSHVVSKLERMGWARREAAQSGRGIDAVLTESGQAKVVEATPDYLVAVRKLVLDGLDEPQKAELAVQGERLSLHLIHTLGDTDPRHPARDY</sequence>
<dbReference type="EMBL" id="PJMW01000002">
    <property type="protein sequence ID" value="PKV77487.1"/>
    <property type="molecule type" value="Genomic_DNA"/>
</dbReference>
<dbReference type="Gene3D" id="1.10.10.10">
    <property type="entry name" value="Winged helix-like DNA-binding domain superfamily/Winged helix DNA-binding domain"/>
    <property type="match status" value="1"/>
</dbReference>
<dbReference type="RefSeq" id="WP_101464136.1">
    <property type="nucleotide sequence ID" value="NZ_PJMW01000002.1"/>
</dbReference>
<dbReference type="Proteomes" id="UP000233766">
    <property type="component" value="Unassembled WGS sequence"/>
</dbReference>
<dbReference type="GO" id="GO:0003700">
    <property type="term" value="F:DNA-binding transcription factor activity"/>
    <property type="evidence" value="ECO:0007669"/>
    <property type="project" value="InterPro"/>
</dbReference>
<dbReference type="AlphaFoldDB" id="A0A2N3V790"/>
<dbReference type="PANTHER" id="PTHR33164">
    <property type="entry name" value="TRANSCRIPTIONAL REGULATOR, MARR FAMILY"/>
    <property type="match status" value="1"/>
</dbReference>
<accession>A0A2N3V790</accession>
<name>A0A2N3V790_9NOCA</name>
<evidence type="ECO:0000313" key="2">
    <source>
        <dbReference type="EMBL" id="PKV77487.1"/>
    </source>
</evidence>
<reference evidence="2 3" key="1">
    <citation type="submission" date="2017-12" db="EMBL/GenBank/DDBJ databases">
        <title>Sequencing the genomes of 1000 Actinobacteria strains.</title>
        <authorList>
            <person name="Klenk H.-P."/>
        </authorList>
    </citation>
    <scope>NUCLEOTIDE SEQUENCE [LARGE SCALE GENOMIC DNA]</scope>
    <source>
        <strain evidence="2 3">DSM 44489</strain>
    </source>
</reference>
<gene>
    <name evidence="2" type="ORF">ATK86_1832</name>
</gene>
<keyword evidence="2" id="KW-0238">DNA-binding</keyword>
<dbReference type="InterPro" id="IPR039422">
    <property type="entry name" value="MarR/SlyA-like"/>
</dbReference>
<dbReference type="OrthoDB" id="8635520at2"/>
<dbReference type="InterPro" id="IPR000835">
    <property type="entry name" value="HTH_MarR-typ"/>
</dbReference>
<dbReference type="PANTHER" id="PTHR33164:SF99">
    <property type="entry name" value="MARR FAMILY REGULATORY PROTEIN"/>
    <property type="match status" value="1"/>
</dbReference>
<dbReference type="SUPFAM" id="SSF46785">
    <property type="entry name" value="Winged helix' DNA-binding domain"/>
    <property type="match status" value="1"/>
</dbReference>
<dbReference type="InterPro" id="IPR036388">
    <property type="entry name" value="WH-like_DNA-bd_sf"/>
</dbReference>
<protein>
    <submittedName>
        <fullName evidence="2">DNA-binding MarR family transcriptional regulator</fullName>
    </submittedName>
</protein>
<dbReference type="GO" id="GO:0006950">
    <property type="term" value="P:response to stress"/>
    <property type="evidence" value="ECO:0007669"/>
    <property type="project" value="TreeGrafter"/>
</dbReference>
<dbReference type="InterPro" id="IPR036390">
    <property type="entry name" value="WH_DNA-bd_sf"/>
</dbReference>
<organism evidence="2 3">
    <name type="scientific">Nocardia fluminea</name>
    <dbReference type="NCBI Taxonomy" id="134984"/>
    <lineage>
        <taxon>Bacteria</taxon>
        <taxon>Bacillati</taxon>
        <taxon>Actinomycetota</taxon>
        <taxon>Actinomycetes</taxon>
        <taxon>Mycobacteriales</taxon>
        <taxon>Nocardiaceae</taxon>
        <taxon>Nocardia</taxon>
    </lineage>
</organism>
<feature type="domain" description="HTH marR-type" evidence="1">
    <location>
        <begin position="30"/>
        <end position="132"/>
    </location>
</feature>
<keyword evidence="3" id="KW-1185">Reference proteome</keyword>
<comment type="caution">
    <text evidence="2">The sequence shown here is derived from an EMBL/GenBank/DDBJ whole genome shotgun (WGS) entry which is preliminary data.</text>
</comment>
<dbReference type="GO" id="GO:0003677">
    <property type="term" value="F:DNA binding"/>
    <property type="evidence" value="ECO:0007669"/>
    <property type="project" value="UniProtKB-KW"/>
</dbReference>
<dbReference type="SMART" id="SM00347">
    <property type="entry name" value="HTH_MARR"/>
    <property type="match status" value="1"/>
</dbReference>